<organism evidence="6 7">
    <name type="scientific">Owenia fusiformis</name>
    <name type="common">Polychaete worm</name>
    <dbReference type="NCBI Taxonomy" id="6347"/>
    <lineage>
        <taxon>Eukaryota</taxon>
        <taxon>Metazoa</taxon>
        <taxon>Spiralia</taxon>
        <taxon>Lophotrochozoa</taxon>
        <taxon>Annelida</taxon>
        <taxon>Polychaeta</taxon>
        <taxon>Sedentaria</taxon>
        <taxon>Canalipalpata</taxon>
        <taxon>Sabellida</taxon>
        <taxon>Oweniida</taxon>
        <taxon>Oweniidae</taxon>
        <taxon>Owenia</taxon>
    </lineage>
</organism>
<sequence length="416" mass="46048">MLKLLYVLLVACLWGLTLGQGGEGEECPCVSGASCHPLLNTCFSDPAPVDVPHIWIGNAPNCDGTQDKCAIFDLDFDTSHPRGDNGSTWCTNGTKVRCLAKPAPPLNDPTPANTMNIVSYNIWERDSLASHDGQRERSCRIPRFLLTRFPDLDIIVMEEAFMGGCWPRGLDLRDLLKFYGFPYITDTIDAPNDFTKFENGGVFIASRWPILEQDQVIFDNSPPGTTHHFTALGAGYSKVNKTVNGTSKMYHIFGTHTASSGSNQVRVDQARAVYNLQKSKSIPVLEPVLYAGDFNVNYYNPNISEPLLYALNANVPAIPTNSEIYTFDPDNNDLLNTTGGSRQWLDYVVYSSEHLAPVSSQLVCFLATAPSVFPVCWCHDCAPFVGYRYPYAADCASTRRILHLSDHHPVIGTFIF</sequence>
<dbReference type="EMBL" id="CAIIXF020000011">
    <property type="protein sequence ID" value="CAH1798383.1"/>
    <property type="molecule type" value="Genomic_DNA"/>
</dbReference>
<gene>
    <name evidence="6" type="ORF">OFUS_LOCUS22534</name>
</gene>
<dbReference type="OrthoDB" id="10010057at2759"/>
<evidence type="ECO:0000256" key="2">
    <source>
        <dbReference type="ARBA" id="ARBA00012369"/>
    </source>
</evidence>
<comment type="similarity">
    <text evidence="1">Belongs to the neutral sphingomyelinase family.</text>
</comment>
<dbReference type="Gene3D" id="3.60.10.10">
    <property type="entry name" value="Endonuclease/exonuclease/phosphatase"/>
    <property type="match status" value="1"/>
</dbReference>
<dbReference type="AlphaFoldDB" id="A0A8J1TDW0"/>
<dbReference type="Proteomes" id="UP000749559">
    <property type="component" value="Unassembled WGS sequence"/>
</dbReference>
<comment type="catalytic activity">
    <reaction evidence="5">
        <text>N-(hexadecanoyl)-sphing-4-enine-1-phosphocholine + H2O = N-hexadecanoylsphing-4-enine + phosphocholine + H(+)</text>
        <dbReference type="Rhea" id="RHEA:45644"/>
        <dbReference type="ChEBI" id="CHEBI:15377"/>
        <dbReference type="ChEBI" id="CHEBI:15378"/>
        <dbReference type="ChEBI" id="CHEBI:72959"/>
        <dbReference type="ChEBI" id="CHEBI:78646"/>
        <dbReference type="ChEBI" id="CHEBI:295975"/>
    </reaction>
    <physiologicalReaction direction="left-to-right" evidence="5">
        <dbReference type="Rhea" id="RHEA:45645"/>
    </physiologicalReaction>
</comment>
<keyword evidence="7" id="KW-1185">Reference proteome</keyword>
<dbReference type="InterPro" id="IPR038772">
    <property type="entry name" value="Sph/SMPD2-like"/>
</dbReference>
<dbReference type="CDD" id="cd09078">
    <property type="entry name" value="nSMase"/>
    <property type="match status" value="1"/>
</dbReference>
<evidence type="ECO:0000256" key="1">
    <source>
        <dbReference type="ARBA" id="ARBA00006335"/>
    </source>
</evidence>
<comment type="caution">
    <text evidence="6">The sequence shown here is derived from an EMBL/GenBank/DDBJ whole genome shotgun (WGS) entry which is preliminary data.</text>
</comment>
<dbReference type="InterPro" id="IPR036691">
    <property type="entry name" value="Endo/exonu/phosph_ase_sf"/>
</dbReference>
<dbReference type="PANTHER" id="PTHR16320">
    <property type="entry name" value="SPHINGOMYELINASE FAMILY MEMBER"/>
    <property type="match status" value="1"/>
</dbReference>
<dbReference type="GO" id="GO:0004767">
    <property type="term" value="F:sphingomyelin phosphodiesterase activity"/>
    <property type="evidence" value="ECO:0007669"/>
    <property type="project" value="UniProtKB-EC"/>
</dbReference>
<evidence type="ECO:0000313" key="7">
    <source>
        <dbReference type="Proteomes" id="UP000749559"/>
    </source>
</evidence>
<dbReference type="PANTHER" id="PTHR16320:SF23">
    <property type="entry name" value="SPHINGOMYELINASE C 1"/>
    <property type="match status" value="1"/>
</dbReference>
<keyword evidence="4" id="KW-0378">Hydrolase</keyword>
<keyword evidence="3" id="KW-0732">Signal</keyword>
<evidence type="ECO:0000256" key="4">
    <source>
        <dbReference type="ARBA" id="ARBA00022801"/>
    </source>
</evidence>
<dbReference type="InterPro" id="IPR017766">
    <property type="entry name" value="Sphingomyelinase/PLipase_C"/>
</dbReference>
<name>A0A8J1TDW0_OWEFU</name>
<dbReference type="SUPFAM" id="SSF56219">
    <property type="entry name" value="DNase I-like"/>
    <property type="match status" value="1"/>
</dbReference>
<evidence type="ECO:0000256" key="5">
    <source>
        <dbReference type="ARBA" id="ARBA00049371"/>
    </source>
</evidence>
<dbReference type="EC" id="3.1.4.12" evidence="2"/>
<reference evidence="6" key="1">
    <citation type="submission" date="2022-03" db="EMBL/GenBank/DDBJ databases">
        <authorList>
            <person name="Martin C."/>
        </authorList>
    </citation>
    <scope>NUCLEOTIDE SEQUENCE</scope>
</reference>
<evidence type="ECO:0000256" key="3">
    <source>
        <dbReference type="ARBA" id="ARBA00022729"/>
    </source>
</evidence>
<protein>
    <recommendedName>
        <fullName evidence="2">sphingomyelin phosphodiesterase</fullName>
        <ecNumber evidence="2">3.1.4.12</ecNumber>
    </recommendedName>
</protein>
<proteinExistence type="inferred from homology"/>
<evidence type="ECO:0000313" key="6">
    <source>
        <dbReference type="EMBL" id="CAH1798383.1"/>
    </source>
</evidence>
<accession>A0A8J1TDW0</accession>
<dbReference type="InterPro" id="IPR005135">
    <property type="entry name" value="Endo/exonuclease/phosphatase"/>
</dbReference>
<dbReference type="Pfam" id="PF03372">
    <property type="entry name" value="Exo_endo_phos"/>
    <property type="match status" value="1"/>
</dbReference>
<dbReference type="GO" id="GO:0005576">
    <property type="term" value="C:extracellular region"/>
    <property type="evidence" value="ECO:0007669"/>
    <property type="project" value="InterPro"/>
</dbReference>